<accession>A0A1N6HBQ4</accession>
<dbReference type="STRING" id="364032.SAMN05443662_1640"/>
<dbReference type="OrthoDB" id="9776275at2"/>
<dbReference type="Proteomes" id="UP000198461">
    <property type="component" value="Unassembled WGS sequence"/>
</dbReference>
<reference evidence="2 3" key="1">
    <citation type="submission" date="2016-11" db="EMBL/GenBank/DDBJ databases">
        <authorList>
            <person name="Jaros S."/>
            <person name="Januszkiewicz K."/>
            <person name="Wedrychowicz H."/>
        </authorList>
    </citation>
    <scope>NUCLEOTIDE SEQUENCE [LARGE SCALE GENOMIC DNA]</scope>
    <source>
        <strain evidence="2 3">DSM 17737</strain>
    </source>
</reference>
<keyword evidence="3" id="KW-1185">Reference proteome</keyword>
<evidence type="ECO:0000313" key="3">
    <source>
        <dbReference type="Proteomes" id="UP000198461"/>
    </source>
</evidence>
<sequence length="298" mass="33153">MTSICKALLLLLLTAVQAAHAQQLYLATENDLLAGRDGHYTGGLDVGWHAGACRWLDRDWVQVFQLKGLVFTPLNTQTVPPPDDDLSYAGVLVLNGVLFQQQHGRLNMLGVQLGWLGPSTRMGEIQNQIHRWVGNDVLRGWHYQLKDQPLLGVMAGQGRMLWHDATLPLSLQAGMGAEAGTLLNRGWASLLLRMGPQALHVRLYDQMVGTSASDALEPLSTGWQADLGVQLNWLPHLLLIEEGGVALRPRSWQWKGLLRIAYGWSHWQVAWVGQIAQFPAANRDELDSWGGFVLRRQL</sequence>
<feature type="chain" id="PRO_5012093982" description="Lipid A deacylase LpxR family protein" evidence="1">
    <location>
        <begin position="22"/>
        <end position="298"/>
    </location>
</feature>
<dbReference type="RefSeq" id="WP_074201913.1">
    <property type="nucleotide sequence ID" value="NZ_FSRE01000004.1"/>
</dbReference>
<evidence type="ECO:0008006" key="4">
    <source>
        <dbReference type="Google" id="ProtNLM"/>
    </source>
</evidence>
<evidence type="ECO:0000256" key="1">
    <source>
        <dbReference type="SAM" id="SignalP"/>
    </source>
</evidence>
<dbReference type="EMBL" id="FSRE01000004">
    <property type="protein sequence ID" value="SIO17127.1"/>
    <property type="molecule type" value="Genomic_DNA"/>
</dbReference>
<name>A0A1N6HBQ4_9GAMM</name>
<keyword evidence="1" id="KW-0732">Signal</keyword>
<proteinExistence type="predicted"/>
<dbReference type="Gene3D" id="2.40.128.140">
    <property type="entry name" value="Outer membrane protein"/>
    <property type="match status" value="1"/>
</dbReference>
<organism evidence="2 3">
    <name type="scientific">Sulfurivirga caldicuralii</name>
    <dbReference type="NCBI Taxonomy" id="364032"/>
    <lineage>
        <taxon>Bacteria</taxon>
        <taxon>Pseudomonadati</taxon>
        <taxon>Pseudomonadota</taxon>
        <taxon>Gammaproteobacteria</taxon>
        <taxon>Thiotrichales</taxon>
        <taxon>Piscirickettsiaceae</taxon>
        <taxon>Sulfurivirga</taxon>
    </lineage>
</organism>
<dbReference type="AlphaFoldDB" id="A0A1N6HBQ4"/>
<dbReference type="InterPro" id="IPR018707">
    <property type="entry name" value="LpxR"/>
</dbReference>
<evidence type="ECO:0000313" key="2">
    <source>
        <dbReference type="EMBL" id="SIO17127.1"/>
    </source>
</evidence>
<protein>
    <recommendedName>
        <fullName evidence="4">Lipid A deacylase LpxR family protein</fullName>
    </recommendedName>
</protein>
<dbReference type="InterPro" id="IPR037107">
    <property type="entry name" value="Put_OMP_sf"/>
</dbReference>
<dbReference type="Pfam" id="PF09982">
    <property type="entry name" value="LpxR"/>
    <property type="match status" value="1"/>
</dbReference>
<feature type="signal peptide" evidence="1">
    <location>
        <begin position="1"/>
        <end position="21"/>
    </location>
</feature>
<gene>
    <name evidence="2" type="ORF">SAMN05443662_1640</name>
</gene>